<dbReference type="EMBL" id="PQNK01000002">
    <property type="protein sequence ID" value="RRO87709.1"/>
    <property type="molecule type" value="Genomic_DNA"/>
</dbReference>
<feature type="transmembrane region" description="Helical" evidence="2">
    <location>
        <begin position="494"/>
        <end position="511"/>
    </location>
</feature>
<gene>
    <name evidence="4" type="ORF">CXF48_02070</name>
</gene>
<reference evidence="4 5" key="1">
    <citation type="submission" date="2018-01" db="EMBL/GenBank/DDBJ databases">
        <title>Twenty Corynebacterium bovis Genomes.</title>
        <authorList>
            <person name="Gulvik C.A."/>
        </authorList>
    </citation>
    <scope>NUCLEOTIDE SEQUENCE [LARGE SCALE GENOMIC DNA]</scope>
    <source>
        <strain evidence="4 5">F6900</strain>
    </source>
</reference>
<proteinExistence type="predicted"/>
<sequence>MKQSFGRYLTGPIAGGHWDLDGVGFSGDRGGRGTFDFTGDTAAATVSGGDADIPLRGAVTFTGHAGLLTIRLSALSLRIRGTQAQIVADYRTNTVSSFRPGADVTGADTGTQRPIASFTLDRPLDATAGGTVTLTGTGVLTDDGNTAFGGTYGPGNNEADPISVTLGLGGAGCGDGATAGGGLGDLEAAGPAGGTGAGGTGGTGGTGGPDRAPDLTLGTTPGPRVLGVDRSAGAGAAGGTSGGTSGGAPTCDASTTRRVSESRIGWGVKDSFRSYIRGSVAKGSWTTDGAVENGGAFIFSGAEGAVDTSGPRGTVAARGSVTFTGHGGTLRTVVADPEVTFSGGTGTLTADVTSNDTQGTPHAYGRIAVADLTVTASVDGGVLDGTAEATLTQAGANALSDFYEPGTVMSPVSVRAALAGSADCGALDGSGATGAGTAGSTPDVASLGALPADGSSAPATGSGEVDIHGRPSGAAEDRPRSVAMALAQNPTTPVALAVLVVAAGVGLALGLRGRRRAGDAAGTDPDPTGPVR</sequence>
<feature type="domain" description="Htaa" evidence="3">
    <location>
        <begin position="2"/>
        <end position="165"/>
    </location>
</feature>
<evidence type="ECO:0000259" key="3">
    <source>
        <dbReference type="Pfam" id="PF04213"/>
    </source>
</evidence>
<evidence type="ECO:0000256" key="1">
    <source>
        <dbReference type="SAM" id="MobiDB-lite"/>
    </source>
</evidence>
<dbReference type="AlphaFoldDB" id="A0A426Q189"/>
<evidence type="ECO:0000313" key="5">
    <source>
        <dbReference type="Proteomes" id="UP000276526"/>
    </source>
</evidence>
<feature type="region of interest" description="Disordered" evidence="1">
    <location>
        <begin position="444"/>
        <end position="479"/>
    </location>
</feature>
<evidence type="ECO:0000313" key="4">
    <source>
        <dbReference type="EMBL" id="RRO87709.1"/>
    </source>
</evidence>
<feature type="compositionally biased region" description="Basic and acidic residues" evidence="1">
    <location>
        <begin position="465"/>
        <end position="479"/>
    </location>
</feature>
<dbReference type="RefSeq" id="WP_125206956.1">
    <property type="nucleotide sequence ID" value="NZ_PQNK01000002.1"/>
</dbReference>
<protein>
    <recommendedName>
        <fullName evidence="3">Htaa domain-containing protein</fullName>
    </recommendedName>
</protein>
<feature type="domain" description="Htaa" evidence="3">
    <location>
        <begin position="263"/>
        <end position="414"/>
    </location>
</feature>
<feature type="region of interest" description="Disordered" evidence="1">
    <location>
        <begin position="190"/>
        <end position="256"/>
    </location>
</feature>
<keyword evidence="2" id="KW-1133">Transmembrane helix</keyword>
<accession>A0A426Q189</accession>
<dbReference type="Pfam" id="PF04213">
    <property type="entry name" value="HtaA"/>
    <property type="match status" value="2"/>
</dbReference>
<keyword evidence="2" id="KW-0472">Membrane</keyword>
<name>A0A426Q189_9CORY</name>
<dbReference type="InterPro" id="IPR007331">
    <property type="entry name" value="Htaa"/>
</dbReference>
<dbReference type="Proteomes" id="UP000276526">
    <property type="component" value="Unassembled WGS sequence"/>
</dbReference>
<evidence type="ECO:0000256" key="2">
    <source>
        <dbReference type="SAM" id="Phobius"/>
    </source>
</evidence>
<organism evidence="4 5">
    <name type="scientific">Corynebacterium bovis</name>
    <dbReference type="NCBI Taxonomy" id="36808"/>
    <lineage>
        <taxon>Bacteria</taxon>
        <taxon>Bacillati</taxon>
        <taxon>Actinomycetota</taxon>
        <taxon>Actinomycetes</taxon>
        <taxon>Mycobacteriales</taxon>
        <taxon>Corynebacteriaceae</taxon>
        <taxon>Corynebacterium</taxon>
    </lineage>
</organism>
<feature type="compositionally biased region" description="Gly residues" evidence="1">
    <location>
        <begin position="235"/>
        <end position="246"/>
    </location>
</feature>
<comment type="caution">
    <text evidence="4">The sequence shown here is derived from an EMBL/GenBank/DDBJ whole genome shotgun (WGS) entry which is preliminary data.</text>
</comment>
<feature type="compositionally biased region" description="Gly residues" evidence="1">
    <location>
        <begin position="191"/>
        <end position="208"/>
    </location>
</feature>
<keyword evidence="2" id="KW-0812">Transmembrane</keyword>